<dbReference type="AlphaFoldDB" id="A0A9W6UVQ7"/>
<organism evidence="2 3">
    <name type="scientific">Actinomadura rubrobrunea</name>
    <dbReference type="NCBI Taxonomy" id="115335"/>
    <lineage>
        <taxon>Bacteria</taxon>
        <taxon>Bacillati</taxon>
        <taxon>Actinomycetota</taxon>
        <taxon>Actinomycetes</taxon>
        <taxon>Streptosporangiales</taxon>
        <taxon>Thermomonosporaceae</taxon>
        <taxon>Actinomadura</taxon>
    </lineage>
</organism>
<accession>A0A9W6UVQ7</accession>
<name>A0A9W6UVQ7_9ACTN</name>
<keyword evidence="1" id="KW-1133">Transmembrane helix</keyword>
<proteinExistence type="predicted"/>
<dbReference type="RefSeq" id="WP_067911516.1">
    <property type="nucleotide sequence ID" value="NZ_BSRZ01000002.1"/>
</dbReference>
<dbReference type="Proteomes" id="UP001165124">
    <property type="component" value="Unassembled WGS sequence"/>
</dbReference>
<reference evidence="2" key="1">
    <citation type="submission" date="2023-02" db="EMBL/GenBank/DDBJ databases">
        <title>Actinomadura rubrobrunea NBRC 14622.</title>
        <authorList>
            <person name="Ichikawa N."/>
            <person name="Sato H."/>
            <person name="Tonouchi N."/>
        </authorList>
    </citation>
    <scope>NUCLEOTIDE SEQUENCE</scope>
    <source>
        <strain evidence="2">NBRC 14622</strain>
    </source>
</reference>
<keyword evidence="1" id="KW-0812">Transmembrane</keyword>
<keyword evidence="3" id="KW-1185">Reference proteome</keyword>
<gene>
    <name evidence="2" type="ORF">Arub01_11590</name>
</gene>
<evidence type="ECO:0000313" key="2">
    <source>
        <dbReference type="EMBL" id="GLW62915.1"/>
    </source>
</evidence>
<feature type="transmembrane region" description="Helical" evidence="1">
    <location>
        <begin position="108"/>
        <end position="128"/>
    </location>
</feature>
<feature type="transmembrane region" description="Helical" evidence="1">
    <location>
        <begin position="73"/>
        <end position="96"/>
    </location>
</feature>
<evidence type="ECO:0000256" key="1">
    <source>
        <dbReference type="SAM" id="Phobius"/>
    </source>
</evidence>
<feature type="transmembrane region" description="Helical" evidence="1">
    <location>
        <begin position="176"/>
        <end position="195"/>
    </location>
</feature>
<evidence type="ECO:0000313" key="3">
    <source>
        <dbReference type="Proteomes" id="UP001165124"/>
    </source>
</evidence>
<protein>
    <submittedName>
        <fullName evidence="2">Uncharacterized protein</fullName>
    </submittedName>
</protein>
<feature type="transmembrane region" description="Helical" evidence="1">
    <location>
        <begin position="18"/>
        <end position="40"/>
    </location>
</feature>
<feature type="transmembrane region" description="Helical" evidence="1">
    <location>
        <begin position="134"/>
        <end position="155"/>
    </location>
</feature>
<feature type="transmembrane region" description="Helical" evidence="1">
    <location>
        <begin position="47"/>
        <end position="67"/>
    </location>
</feature>
<sequence>MLGDESDLSANLRGLGPFLGFVMRVLASAGVLTAVLYYFGYTRAEALYGYFGVNLGSLGYTTTDYLVHSAGPLFAPLTVVLIAGVVAIIAHHVLVLLLDRLSPKWRRVVCTGLVIGALVLLAIGAIGLQHRARVLAGPIFSPVALGVGALLLIYATENAWIRANLPDQFTAASTRPVRRGLLVGLALIAAFWATAGEAQRQGEREAQAIEMSLLVRQPKAIVFSRERLQIGAPGVRMVRLAGGEESAYAFRYDGLHTLAHTRGRWFLLPSGWRRGNGTAVILLRDYRDDIRVDLAP</sequence>
<comment type="caution">
    <text evidence="2">The sequence shown here is derived from an EMBL/GenBank/DDBJ whole genome shotgun (WGS) entry which is preliminary data.</text>
</comment>
<dbReference type="EMBL" id="BSRZ01000002">
    <property type="protein sequence ID" value="GLW62915.1"/>
    <property type="molecule type" value="Genomic_DNA"/>
</dbReference>
<keyword evidence="1" id="KW-0472">Membrane</keyword>